<evidence type="ECO:0000259" key="4">
    <source>
        <dbReference type="PROSITE" id="PS50109"/>
    </source>
</evidence>
<protein>
    <recommendedName>
        <fullName evidence="2">histidine kinase</fullName>
        <ecNumber evidence="2">2.7.13.3</ecNumber>
    </recommendedName>
</protein>
<keyword evidence="5" id="KW-0418">Kinase</keyword>
<gene>
    <name evidence="5" type="ORF">JR347_06975</name>
</gene>
<dbReference type="InterPro" id="IPR003594">
    <property type="entry name" value="HATPase_dom"/>
</dbReference>
<dbReference type="PROSITE" id="PS50109">
    <property type="entry name" value="HIS_KIN"/>
    <property type="match status" value="1"/>
</dbReference>
<dbReference type="PANTHER" id="PTHR43547:SF2">
    <property type="entry name" value="HYBRID SIGNAL TRANSDUCTION HISTIDINE KINASE C"/>
    <property type="match status" value="1"/>
</dbReference>
<dbReference type="EMBL" id="CP070608">
    <property type="protein sequence ID" value="QSE98815.1"/>
    <property type="molecule type" value="Genomic_DNA"/>
</dbReference>
<dbReference type="Pfam" id="PF02518">
    <property type="entry name" value="HATPase_c"/>
    <property type="match status" value="1"/>
</dbReference>
<evidence type="ECO:0000313" key="5">
    <source>
        <dbReference type="EMBL" id="QSE98815.1"/>
    </source>
</evidence>
<evidence type="ECO:0000313" key="6">
    <source>
        <dbReference type="Proteomes" id="UP000662783"/>
    </source>
</evidence>
<dbReference type="PRINTS" id="PR00344">
    <property type="entry name" value="BCTRLSENSOR"/>
</dbReference>
<name>A0A975A215_9BACT</name>
<keyword evidence="5" id="KW-0808">Transferase</keyword>
<dbReference type="InterPro" id="IPR005467">
    <property type="entry name" value="His_kinase_dom"/>
</dbReference>
<dbReference type="Gene3D" id="3.30.565.10">
    <property type="entry name" value="Histidine kinase-like ATPase, C-terminal domain"/>
    <property type="match status" value="1"/>
</dbReference>
<organism evidence="5 6">
    <name type="scientific">Fulvivirga lutea</name>
    <dbReference type="NCBI Taxonomy" id="2810512"/>
    <lineage>
        <taxon>Bacteria</taxon>
        <taxon>Pseudomonadati</taxon>
        <taxon>Bacteroidota</taxon>
        <taxon>Cytophagia</taxon>
        <taxon>Cytophagales</taxon>
        <taxon>Fulvivirgaceae</taxon>
        <taxon>Fulvivirga</taxon>
    </lineage>
</organism>
<dbReference type="InterPro" id="IPR036890">
    <property type="entry name" value="HATPase_C_sf"/>
</dbReference>
<evidence type="ECO:0000256" key="3">
    <source>
        <dbReference type="ARBA" id="ARBA00022553"/>
    </source>
</evidence>
<dbReference type="Proteomes" id="UP000662783">
    <property type="component" value="Chromosome"/>
</dbReference>
<dbReference type="EC" id="2.7.13.3" evidence="2"/>
<evidence type="ECO:0000256" key="2">
    <source>
        <dbReference type="ARBA" id="ARBA00012438"/>
    </source>
</evidence>
<proteinExistence type="predicted"/>
<dbReference type="RefSeq" id="WP_205723329.1">
    <property type="nucleotide sequence ID" value="NZ_CP070608.1"/>
</dbReference>
<reference evidence="5" key="1">
    <citation type="submission" date="2021-02" db="EMBL/GenBank/DDBJ databases">
        <title>Fulvivirga sp. S481 isolated from sea water.</title>
        <authorList>
            <person name="Bae S.S."/>
            <person name="Baek K."/>
        </authorList>
    </citation>
    <scope>NUCLEOTIDE SEQUENCE</scope>
    <source>
        <strain evidence="5">S481</strain>
    </source>
</reference>
<comment type="catalytic activity">
    <reaction evidence="1">
        <text>ATP + protein L-histidine = ADP + protein N-phospho-L-histidine.</text>
        <dbReference type="EC" id="2.7.13.3"/>
    </reaction>
</comment>
<dbReference type="GO" id="GO:0000155">
    <property type="term" value="F:phosphorelay sensor kinase activity"/>
    <property type="evidence" value="ECO:0007669"/>
    <property type="project" value="TreeGrafter"/>
</dbReference>
<feature type="domain" description="Histidine kinase" evidence="4">
    <location>
        <begin position="9"/>
        <end position="199"/>
    </location>
</feature>
<dbReference type="AlphaFoldDB" id="A0A975A215"/>
<accession>A0A975A215</accession>
<dbReference type="SMART" id="SM00387">
    <property type="entry name" value="HATPase_c"/>
    <property type="match status" value="1"/>
</dbReference>
<dbReference type="PANTHER" id="PTHR43547">
    <property type="entry name" value="TWO-COMPONENT HISTIDINE KINASE"/>
    <property type="match status" value="1"/>
</dbReference>
<dbReference type="SUPFAM" id="SSF55874">
    <property type="entry name" value="ATPase domain of HSP90 chaperone/DNA topoisomerase II/histidine kinase"/>
    <property type="match status" value="1"/>
</dbReference>
<dbReference type="InterPro" id="IPR004358">
    <property type="entry name" value="Sig_transdc_His_kin-like_C"/>
</dbReference>
<keyword evidence="3" id="KW-0597">Phosphoprotein</keyword>
<sequence length="201" mass="23287">MTKTKNMGLLNHQIKFPIDSLEEPVSTFEENYIRHLKGHLSGYEPNINMVKVDVSAHLNRAVIRAKKYLDTSRISISQRVKGAFTFYSYPDYFQFILNQIIENGIIYYDQRKTNSFLDIELNIEKEKLFIDVIDNGIGVPKEHIPNIFTCYFRLSHKSKGFGIGLALVKQFVEEMNGSIYFDSAFQVGSHLKIQLPNMFHL</sequence>
<keyword evidence="6" id="KW-1185">Reference proteome</keyword>
<dbReference type="KEGG" id="fuv:JR347_06975"/>
<evidence type="ECO:0000256" key="1">
    <source>
        <dbReference type="ARBA" id="ARBA00000085"/>
    </source>
</evidence>